<dbReference type="CDD" id="cd00570">
    <property type="entry name" value="GST_N_family"/>
    <property type="match status" value="1"/>
</dbReference>
<dbReference type="RefSeq" id="WP_111161872.1">
    <property type="nucleotide sequence ID" value="NZ_PCDP01000038.1"/>
</dbReference>
<dbReference type="SFLD" id="SFLDS00019">
    <property type="entry name" value="Glutathione_Transferase_(cytos"/>
    <property type="match status" value="1"/>
</dbReference>
<name>A0A2W4CGZ4_9HYPH</name>
<accession>A0A2W4CGZ4</accession>
<keyword evidence="3" id="KW-0808">Transferase</keyword>
<proteinExistence type="predicted"/>
<evidence type="ECO:0000259" key="2">
    <source>
        <dbReference type="PROSITE" id="PS50405"/>
    </source>
</evidence>
<dbReference type="SFLD" id="SFLDG00358">
    <property type="entry name" value="Main_(cytGST)"/>
    <property type="match status" value="1"/>
</dbReference>
<dbReference type="PANTHER" id="PTHR44051">
    <property type="entry name" value="GLUTATHIONE S-TRANSFERASE-RELATED"/>
    <property type="match status" value="1"/>
</dbReference>
<evidence type="ECO:0000313" key="3">
    <source>
        <dbReference type="EMBL" id="PZM12259.1"/>
    </source>
</evidence>
<comment type="caution">
    <text evidence="3">The sequence shown here is derived from an EMBL/GenBank/DDBJ whole genome shotgun (WGS) entry which is preliminary data.</text>
</comment>
<dbReference type="InterPro" id="IPR004046">
    <property type="entry name" value="GST_C"/>
</dbReference>
<dbReference type="EMBL" id="PCDP01000038">
    <property type="protein sequence ID" value="PZM12259.1"/>
    <property type="molecule type" value="Genomic_DNA"/>
</dbReference>
<dbReference type="Gene3D" id="3.40.30.10">
    <property type="entry name" value="Glutaredoxin"/>
    <property type="match status" value="1"/>
</dbReference>
<protein>
    <submittedName>
        <fullName evidence="3">Glutathione S-transferase</fullName>
    </submittedName>
</protein>
<dbReference type="InterPro" id="IPR036282">
    <property type="entry name" value="Glutathione-S-Trfase_C_sf"/>
</dbReference>
<feature type="domain" description="GST N-terminal" evidence="1">
    <location>
        <begin position="1"/>
        <end position="83"/>
    </location>
</feature>
<dbReference type="InterPro" id="IPR004045">
    <property type="entry name" value="Glutathione_S-Trfase_N"/>
</dbReference>
<dbReference type="Gene3D" id="1.20.1050.10">
    <property type="match status" value="1"/>
</dbReference>
<dbReference type="PROSITE" id="PS50404">
    <property type="entry name" value="GST_NTER"/>
    <property type="match status" value="1"/>
</dbReference>
<dbReference type="OrthoDB" id="9782992at2"/>
<dbReference type="PROSITE" id="PS51354">
    <property type="entry name" value="GLUTAREDOXIN_2"/>
    <property type="match status" value="1"/>
</dbReference>
<dbReference type="Pfam" id="PF13417">
    <property type="entry name" value="GST_N_3"/>
    <property type="match status" value="1"/>
</dbReference>
<dbReference type="InterPro" id="IPR040079">
    <property type="entry name" value="Glutathione_S-Trfase"/>
</dbReference>
<evidence type="ECO:0000259" key="1">
    <source>
        <dbReference type="PROSITE" id="PS50404"/>
    </source>
</evidence>
<evidence type="ECO:0000313" key="4">
    <source>
        <dbReference type="Proteomes" id="UP000248925"/>
    </source>
</evidence>
<dbReference type="AlphaFoldDB" id="A0A2W4CGZ4"/>
<dbReference type="Pfam" id="PF00043">
    <property type="entry name" value="GST_C"/>
    <property type="match status" value="1"/>
</dbReference>
<dbReference type="SUPFAM" id="SSF47616">
    <property type="entry name" value="GST C-terminal domain-like"/>
    <property type="match status" value="1"/>
</dbReference>
<organism evidence="3 4">
    <name type="scientific">Rhizobium tubonense</name>
    <dbReference type="NCBI Taxonomy" id="484088"/>
    <lineage>
        <taxon>Bacteria</taxon>
        <taxon>Pseudomonadati</taxon>
        <taxon>Pseudomonadota</taxon>
        <taxon>Alphaproteobacteria</taxon>
        <taxon>Hyphomicrobiales</taxon>
        <taxon>Rhizobiaceae</taxon>
        <taxon>Rhizobium/Agrobacterium group</taxon>
        <taxon>Rhizobium</taxon>
    </lineage>
</organism>
<gene>
    <name evidence="3" type="ORF">CPY51_19420</name>
</gene>
<dbReference type="PROSITE" id="PS50405">
    <property type="entry name" value="GST_CTER"/>
    <property type="match status" value="1"/>
</dbReference>
<keyword evidence="4" id="KW-1185">Reference proteome</keyword>
<dbReference type="InterPro" id="IPR010987">
    <property type="entry name" value="Glutathione-S-Trfase_C-like"/>
</dbReference>
<dbReference type="PANTHER" id="PTHR44051:SF8">
    <property type="entry name" value="GLUTATHIONE S-TRANSFERASE GSTA"/>
    <property type="match status" value="1"/>
</dbReference>
<dbReference type="SUPFAM" id="SSF52833">
    <property type="entry name" value="Thioredoxin-like"/>
    <property type="match status" value="1"/>
</dbReference>
<dbReference type="CDD" id="cd00299">
    <property type="entry name" value="GST_C_family"/>
    <property type="match status" value="1"/>
</dbReference>
<sequence length="229" mass="26314">MTLTLYHHPLASFCHKVLLALYENDTPFESVVVDLGDRQASAEFFAFWPIGKIPVLRDERFGRTVPETSIIIEYLEQHYPGDHPLLPHDEALRLDARLWDRFFDCYVQVPMQKIVADRMRPEGEKDPRGVVEAHATLQVAYAMLDERTRDREWIIGDAFSMADCAAAPALFYVGIVSPFASDYPNAAAYFDRLAERPSFKRTIAEARPYFHLFPFVDDMPKRFLGDKAP</sequence>
<dbReference type="GO" id="GO:0016740">
    <property type="term" value="F:transferase activity"/>
    <property type="evidence" value="ECO:0007669"/>
    <property type="project" value="UniProtKB-KW"/>
</dbReference>
<dbReference type="InterPro" id="IPR036249">
    <property type="entry name" value="Thioredoxin-like_sf"/>
</dbReference>
<reference evidence="3 4" key="1">
    <citation type="journal article" date="2018" name="Sci. Rep.">
        <title>Rhizobium tumorigenes sp. nov., a novel plant tumorigenic bacterium isolated from cane gall tumors on thornless blackberry.</title>
        <authorList>
            <person name="Kuzmanovi N."/>
            <person name="Smalla K."/>
            <person name="Gronow S."/>
            <person name="PuBawska J."/>
        </authorList>
    </citation>
    <scope>NUCLEOTIDE SEQUENCE [LARGE SCALE GENOMIC DNA]</scope>
    <source>
        <strain evidence="3 4">CCBAU 85046</strain>
    </source>
</reference>
<dbReference type="Proteomes" id="UP000248925">
    <property type="component" value="Unassembled WGS sequence"/>
</dbReference>
<feature type="domain" description="GST C-terminal" evidence="2">
    <location>
        <begin position="89"/>
        <end position="212"/>
    </location>
</feature>